<dbReference type="EMBL" id="WHPF01000002">
    <property type="protein sequence ID" value="NNV54533.1"/>
    <property type="molecule type" value="Genomic_DNA"/>
</dbReference>
<comment type="caution">
    <text evidence="2">The sequence shown here is derived from an EMBL/GenBank/DDBJ whole genome shotgun (WGS) entry which is preliminary data.</text>
</comment>
<gene>
    <name evidence="2" type="ORF">GD597_03605</name>
</gene>
<evidence type="ECO:0000313" key="3">
    <source>
        <dbReference type="Proteomes" id="UP000598971"/>
    </source>
</evidence>
<dbReference type="RefSeq" id="WP_171606450.1">
    <property type="nucleotide sequence ID" value="NZ_WHPF01000002.1"/>
</dbReference>
<dbReference type="AlphaFoldDB" id="A0A8J8FDD4"/>
<reference evidence="2" key="1">
    <citation type="submission" date="2019-10" db="EMBL/GenBank/DDBJ databases">
        <title>Draft genome sequence of Panacibacter sp. KCS-6.</title>
        <authorList>
            <person name="Yim K.J."/>
        </authorList>
    </citation>
    <scope>NUCLEOTIDE SEQUENCE</scope>
    <source>
        <strain evidence="2">KCS-6</strain>
    </source>
</reference>
<name>A0A8J8FDD4_9BACT</name>
<feature type="domain" description="DUF5675" evidence="1">
    <location>
        <begin position="5"/>
        <end position="129"/>
    </location>
</feature>
<accession>A0A8J8FDD4</accession>
<protein>
    <recommendedName>
        <fullName evidence="1">DUF5675 domain-containing protein</fullName>
    </recommendedName>
</protein>
<evidence type="ECO:0000313" key="2">
    <source>
        <dbReference type="EMBL" id="NNV54533.1"/>
    </source>
</evidence>
<dbReference type="InterPro" id="IPR043732">
    <property type="entry name" value="DUF5675"/>
</dbReference>
<keyword evidence="3" id="KW-1185">Reference proteome</keyword>
<sequence length="144" mass="15969">MELLLDRDVRTTDSTTGKLYINGKFECFILEDQDRELSQSNSIEQIVKSKVAGKTAIPAGRYKVIINQSARFKTLLPLLLNVPGFSGIRIHPGNTPADTEGCLLPGISRQSNKVIGSRIAFSKLFSKMQNANLQNEEIFITIQS</sequence>
<evidence type="ECO:0000259" key="1">
    <source>
        <dbReference type="Pfam" id="PF18925"/>
    </source>
</evidence>
<dbReference type="Proteomes" id="UP000598971">
    <property type="component" value="Unassembled WGS sequence"/>
</dbReference>
<dbReference type="Pfam" id="PF18925">
    <property type="entry name" value="DUF5675"/>
    <property type="match status" value="1"/>
</dbReference>
<proteinExistence type="predicted"/>
<organism evidence="2 3">
    <name type="scientific">Limnovirga soli</name>
    <dbReference type="NCBI Taxonomy" id="2656915"/>
    <lineage>
        <taxon>Bacteria</taxon>
        <taxon>Pseudomonadati</taxon>
        <taxon>Bacteroidota</taxon>
        <taxon>Chitinophagia</taxon>
        <taxon>Chitinophagales</taxon>
        <taxon>Chitinophagaceae</taxon>
        <taxon>Limnovirga</taxon>
    </lineage>
</organism>